<evidence type="ECO:0000259" key="1">
    <source>
        <dbReference type="Pfam" id="PF17116"/>
    </source>
</evidence>
<gene>
    <name evidence="2" type="ORF">IDJ77_09965</name>
</gene>
<reference evidence="2 3" key="1">
    <citation type="submission" date="2020-09" db="EMBL/GenBank/DDBJ databases">
        <title>Novel species of Mucilaginibacter isolated from a glacier on the Tibetan Plateau.</title>
        <authorList>
            <person name="Liu Q."/>
            <person name="Xin Y.-H."/>
        </authorList>
    </citation>
    <scope>NUCLEOTIDE SEQUENCE [LARGE SCALE GENOMIC DNA]</scope>
    <source>
        <strain evidence="2 3">ZT4R22</strain>
    </source>
</reference>
<evidence type="ECO:0000313" key="2">
    <source>
        <dbReference type="EMBL" id="MBD1364134.1"/>
    </source>
</evidence>
<comment type="caution">
    <text evidence="2">The sequence shown here is derived from an EMBL/GenBank/DDBJ whole genome shotgun (WGS) entry which is preliminary data.</text>
</comment>
<dbReference type="Pfam" id="PF17116">
    <property type="entry name" value="T9SS_plug_1st"/>
    <property type="match status" value="1"/>
</dbReference>
<keyword evidence="3" id="KW-1185">Reference proteome</keyword>
<dbReference type="Proteomes" id="UP000606600">
    <property type="component" value="Unassembled WGS sequence"/>
</dbReference>
<protein>
    <submittedName>
        <fullName evidence="2">DUF5103 domain-containing protein</fullName>
    </submittedName>
</protein>
<name>A0ABR7WP83_9SPHI</name>
<dbReference type="InterPro" id="IPR031345">
    <property type="entry name" value="T9SS_Plug_N"/>
</dbReference>
<accession>A0ABR7WP83</accession>
<dbReference type="EMBL" id="JACWMY010000004">
    <property type="protein sequence ID" value="MBD1364134.1"/>
    <property type="molecule type" value="Genomic_DNA"/>
</dbReference>
<organism evidence="2 3">
    <name type="scientific">Mucilaginibacter pankratovii</name>
    <dbReference type="NCBI Taxonomy" id="2772110"/>
    <lineage>
        <taxon>Bacteria</taxon>
        <taxon>Pseudomonadati</taxon>
        <taxon>Bacteroidota</taxon>
        <taxon>Sphingobacteriia</taxon>
        <taxon>Sphingobacteriales</taxon>
        <taxon>Sphingobacteriaceae</taxon>
        <taxon>Mucilaginibacter</taxon>
    </lineage>
</organism>
<feature type="domain" description="Type 9 secretion system plug protein N-terminal" evidence="1">
    <location>
        <begin position="91"/>
        <end position="216"/>
    </location>
</feature>
<proteinExistence type="predicted"/>
<evidence type="ECO:0000313" key="3">
    <source>
        <dbReference type="Proteomes" id="UP000606600"/>
    </source>
</evidence>
<sequence>MKQAFLPRIFSSTPLFPSREGARGLVWWQGSVRPYANSAKHWVRNTHLPPSQEGNRTFPRFSLSFIILCLLIQTASFAQAPYGNYVFRPEIKSVEFYKVDKQAASFPVISLNSDEKVVLGFDDLSGGSRNFYYTIEHCDANWKSSNLSPAEYLQTFMDDRLFNYSYSSGTFQKYTHYELTLPNQNIAPKISGNYILKVYEDGDLNKMILTRRMYVLNSRVAVGGTIASSNNVSARRTNQKLNFTVDYGGLNVQNPNRDIRVLVMQNNRPETGKINNVPTYIRGTQLVYNDVNINDFAGGNEFRHFDTRSLKVNSERIARIYRDTANTVMLLGDPNRNLPNYTLLYDNDGKYYVINQDGRDSRTDADYAHMYFNVGTNKSETEGTPYIIGQFNDYKIDENSRMKFDSRGRFYTDLLLKQGVYDYMYVWVNNATKQPDYFALEGNYFETENEYQLLVYARPAGSRWEELVGYSLLRTVRP</sequence>